<dbReference type="EMBL" id="JBHUDJ010000015">
    <property type="protein sequence ID" value="MFD1589301.1"/>
    <property type="molecule type" value="Genomic_DNA"/>
</dbReference>
<evidence type="ECO:0000256" key="1">
    <source>
        <dbReference type="SAM" id="MobiDB-lite"/>
    </source>
</evidence>
<dbReference type="Proteomes" id="UP001597119">
    <property type="component" value="Unassembled WGS sequence"/>
</dbReference>
<evidence type="ECO:0000313" key="3">
    <source>
        <dbReference type="Proteomes" id="UP001597119"/>
    </source>
</evidence>
<feature type="region of interest" description="Disordered" evidence="1">
    <location>
        <begin position="144"/>
        <end position="165"/>
    </location>
</feature>
<proteinExistence type="predicted"/>
<feature type="region of interest" description="Disordered" evidence="1">
    <location>
        <begin position="21"/>
        <end position="72"/>
    </location>
</feature>
<evidence type="ECO:0000313" key="2">
    <source>
        <dbReference type="EMBL" id="MFD1589301.1"/>
    </source>
</evidence>
<sequence length="165" mass="17855">MKRRTLLTSISTLTVGIAGCLTSSNTTSPTRSSPLTSGGNDTETPKTTTANGNQDTTGSSSENPEIVFTDTDCPSFSNAVDRTVCWPVTDTAWEKIYLDASTAIYNPDPRDVHIETVEFVLHNEHSGHQVKFNPDKWEIKRQNSDGWTTAAAGTSSDTTLTSSHD</sequence>
<feature type="compositionally biased region" description="Low complexity" evidence="1">
    <location>
        <begin position="21"/>
        <end position="37"/>
    </location>
</feature>
<reference evidence="2 3" key="1">
    <citation type="journal article" date="2019" name="Int. J. Syst. Evol. Microbiol.">
        <title>The Global Catalogue of Microorganisms (GCM) 10K type strain sequencing project: providing services to taxonomists for standard genome sequencing and annotation.</title>
        <authorList>
            <consortium name="The Broad Institute Genomics Platform"/>
            <consortium name="The Broad Institute Genome Sequencing Center for Infectious Disease"/>
            <person name="Wu L."/>
            <person name="Ma J."/>
        </authorList>
    </citation>
    <scope>NUCLEOTIDE SEQUENCE [LARGE SCALE GENOMIC DNA]</scope>
    <source>
        <strain evidence="2 3">CGMCC 1.12125</strain>
    </source>
</reference>
<keyword evidence="3" id="KW-1185">Reference proteome</keyword>
<name>A0ABD6CG48_9EURY</name>
<gene>
    <name evidence="2" type="ORF">ACFR9U_20175</name>
</gene>
<protein>
    <submittedName>
        <fullName evidence="2">Uncharacterized protein</fullName>
    </submittedName>
</protein>
<organism evidence="2 3">
    <name type="scientific">Halorientalis brevis</name>
    <dbReference type="NCBI Taxonomy" id="1126241"/>
    <lineage>
        <taxon>Archaea</taxon>
        <taxon>Methanobacteriati</taxon>
        <taxon>Methanobacteriota</taxon>
        <taxon>Stenosarchaea group</taxon>
        <taxon>Halobacteria</taxon>
        <taxon>Halobacteriales</taxon>
        <taxon>Haloarculaceae</taxon>
        <taxon>Halorientalis</taxon>
    </lineage>
</organism>
<accession>A0ABD6CG48</accession>
<feature type="compositionally biased region" description="Polar residues" evidence="1">
    <location>
        <begin position="38"/>
        <end position="63"/>
    </location>
</feature>
<dbReference type="RefSeq" id="WP_247381310.1">
    <property type="nucleotide sequence ID" value="NZ_JALLGV010000009.1"/>
</dbReference>
<dbReference type="PROSITE" id="PS51257">
    <property type="entry name" value="PROKAR_LIPOPROTEIN"/>
    <property type="match status" value="1"/>
</dbReference>
<dbReference type="AlphaFoldDB" id="A0ABD6CG48"/>
<comment type="caution">
    <text evidence="2">The sequence shown here is derived from an EMBL/GenBank/DDBJ whole genome shotgun (WGS) entry which is preliminary data.</text>
</comment>